<evidence type="ECO:0000313" key="2">
    <source>
        <dbReference type="EMBL" id="THD24155.1"/>
    </source>
</evidence>
<dbReference type="AlphaFoldDB" id="A0A4E0RC50"/>
<protein>
    <submittedName>
        <fullName evidence="2">Uncharacterized protein</fullName>
    </submittedName>
</protein>
<dbReference type="EMBL" id="JXXN02001752">
    <property type="protein sequence ID" value="THD24155.1"/>
    <property type="molecule type" value="Genomic_DNA"/>
</dbReference>
<keyword evidence="3" id="KW-1185">Reference proteome</keyword>
<dbReference type="Proteomes" id="UP000230066">
    <property type="component" value="Unassembled WGS sequence"/>
</dbReference>
<feature type="compositionally biased region" description="Acidic residues" evidence="1">
    <location>
        <begin position="75"/>
        <end position="94"/>
    </location>
</feature>
<feature type="region of interest" description="Disordered" evidence="1">
    <location>
        <begin position="71"/>
        <end position="112"/>
    </location>
</feature>
<name>A0A4E0RC50_FASHE</name>
<feature type="compositionally biased region" description="Low complexity" evidence="1">
    <location>
        <begin position="199"/>
        <end position="216"/>
    </location>
</feature>
<sequence length="328" mass="36407">MWASPTPAVPLNMWLPGVFPTAVPKLGPKQAIVLNKRDRLGKPPVMQDLSLPVGHLDMDDEFSVPYVTRLSIQDPDLDSPDEDTQTTGDNDEDELAKKSSDRSEQTKDRILSSNPVFLPKSGLLSGYGYGYGTSAGVALVPLMYKTYQAPAVIPLALAPVIRAPQKSQMETSSPAFQPTLTHSQQTITINAQVPQQLQQQHALQQQQPQLQLQPQQSTNGQGRMSIPQISQPFQPPVMAQPQQFVQPTFPSQSVLQPTGTLPAESRFQWPTSVNSQPQTAQTVPAQQVQTQQQQLQQQQVSRKIIVTHKIAPQHIRIVLPKKYKRYSY</sequence>
<feature type="region of interest" description="Disordered" evidence="1">
    <location>
        <begin position="199"/>
        <end position="233"/>
    </location>
</feature>
<feature type="compositionally biased region" description="Basic and acidic residues" evidence="1">
    <location>
        <begin position="95"/>
        <end position="110"/>
    </location>
</feature>
<proteinExistence type="predicted"/>
<organism evidence="2 3">
    <name type="scientific">Fasciola hepatica</name>
    <name type="common">Liver fluke</name>
    <dbReference type="NCBI Taxonomy" id="6192"/>
    <lineage>
        <taxon>Eukaryota</taxon>
        <taxon>Metazoa</taxon>
        <taxon>Spiralia</taxon>
        <taxon>Lophotrochozoa</taxon>
        <taxon>Platyhelminthes</taxon>
        <taxon>Trematoda</taxon>
        <taxon>Digenea</taxon>
        <taxon>Plagiorchiida</taxon>
        <taxon>Echinostomata</taxon>
        <taxon>Echinostomatoidea</taxon>
        <taxon>Fasciolidae</taxon>
        <taxon>Fasciola</taxon>
    </lineage>
</organism>
<comment type="caution">
    <text evidence="2">The sequence shown here is derived from an EMBL/GenBank/DDBJ whole genome shotgun (WGS) entry which is preliminary data.</text>
</comment>
<gene>
    <name evidence="2" type="ORF">D915_005144</name>
</gene>
<evidence type="ECO:0000313" key="3">
    <source>
        <dbReference type="Proteomes" id="UP000230066"/>
    </source>
</evidence>
<reference evidence="2" key="1">
    <citation type="submission" date="2019-03" db="EMBL/GenBank/DDBJ databases">
        <title>Improved annotation for the trematode Fasciola hepatica.</title>
        <authorList>
            <person name="Choi Y.-J."/>
            <person name="Martin J."/>
            <person name="Mitreva M."/>
        </authorList>
    </citation>
    <scope>NUCLEOTIDE SEQUENCE [LARGE SCALE GENOMIC DNA]</scope>
</reference>
<accession>A0A4E0RC50</accession>
<evidence type="ECO:0000256" key="1">
    <source>
        <dbReference type="SAM" id="MobiDB-lite"/>
    </source>
</evidence>